<sequence>MIQLDFYGTLVAASLVLLLGRKLVAHTGVLRTYNIPEPVAGGLLVAAALLAWRQFSGMEVRFDASLQTPLMLAFFASIGLTANLASLRRGGKAVGVFLGVVVGLLLVQNTLGVAVASALGLDPLMGLLAGSITLSGGHGTGAAWSGTFADKYGLASAAELAMACATFGLVLGGLIGGPVARFLVKRVKTPGAEHNMDQPPQGFELPDAQRLITPHSFIETLALIAVCLLGGTFIGSLLKGTAFELPTFVCVLFVGVLISNGLAALGWYKIFEREVSVVGNVSLSLFLALALMSLRLWDLAALALPIFALLLLQTVAMALYAVFVTFRVMGRNYDAAVLAAGHCGFGLGATPTAIANMQAVTERFGPSHLAFLVVPMVGAFFIDIVNAITIKLYLALPFVG</sequence>
<comment type="subcellular location">
    <subcellularLocation>
        <location evidence="1">Cell inner membrane</location>
        <topology evidence="1">Multi-pass membrane protein</topology>
    </subcellularLocation>
</comment>
<evidence type="ECO:0000256" key="1">
    <source>
        <dbReference type="HAMAP-Rule" id="MF_02062"/>
    </source>
</evidence>
<feature type="transmembrane region" description="Helical" evidence="1">
    <location>
        <begin position="220"/>
        <end position="239"/>
    </location>
</feature>
<keyword evidence="1" id="KW-0997">Cell inner membrane</keyword>
<keyword evidence="1" id="KW-0472">Membrane</keyword>
<feature type="transmembrane region" description="Helical" evidence="1">
    <location>
        <begin position="160"/>
        <end position="184"/>
    </location>
</feature>
<feature type="transmembrane region" description="Helical" evidence="1">
    <location>
        <begin position="6"/>
        <end position="23"/>
    </location>
</feature>
<keyword evidence="1" id="KW-0029">Amino-acid transport</keyword>
<protein>
    <recommendedName>
        <fullName evidence="1 2">Sodium/glutamate symporter</fullName>
    </recommendedName>
</protein>
<dbReference type="PANTHER" id="PTHR36178:SF1">
    <property type="entry name" value="SODIUM_GLUTAMATE SYMPORTER"/>
    <property type="match status" value="1"/>
</dbReference>
<keyword evidence="1" id="KW-1003">Cell membrane</keyword>
<feature type="transmembrane region" description="Helical" evidence="1">
    <location>
        <begin position="35"/>
        <end position="52"/>
    </location>
</feature>
<evidence type="ECO:0000256" key="2">
    <source>
        <dbReference type="NCBIfam" id="TIGR00210"/>
    </source>
</evidence>
<keyword evidence="1" id="KW-1133">Transmembrane helix</keyword>
<dbReference type="NCBIfam" id="TIGR00210">
    <property type="entry name" value="gltS"/>
    <property type="match status" value="1"/>
</dbReference>
<dbReference type="HAMAP" id="MF_02062">
    <property type="entry name" value="GltS"/>
    <property type="match status" value="1"/>
</dbReference>
<comment type="function">
    <text evidence="1">Catalyzes the sodium-dependent transport of glutamate.</text>
</comment>
<comment type="similarity">
    <text evidence="1">Belongs to the glutamate:Na(+) symporter (ESS) (TC 2.A.27) family.</text>
</comment>
<keyword evidence="1" id="KW-0406">Ion transport</keyword>
<dbReference type="GO" id="GO:0005886">
    <property type="term" value="C:plasma membrane"/>
    <property type="evidence" value="ECO:0007669"/>
    <property type="project" value="UniProtKB-SubCell"/>
</dbReference>
<dbReference type="PANTHER" id="PTHR36178">
    <property type="entry name" value="SLR0625 PROTEIN"/>
    <property type="match status" value="1"/>
</dbReference>
<feature type="transmembrane region" description="Helical" evidence="1">
    <location>
        <begin position="300"/>
        <end position="323"/>
    </location>
</feature>
<keyword evidence="1" id="KW-0813">Transport</keyword>
<dbReference type="AlphaFoldDB" id="A0A2S5DIE7"/>
<keyword evidence="1" id="KW-0915">Sodium</keyword>
<dbReference type="GO" id="GO:0015501">
    <property type="term" value="F:glutamate:sodium symporter activity"/>
    <property type="evidence" value="ECO:0007669"/>
    <property type="project" value="UniProtKB-UniRule"/>
</dbReference>
<comment type="caution">
    <text evidence="3">The sequence shown here is derived from an EMBL/GenBank/DDBJ whole genome shotgun (WGS) entry which is preliminary data.</text>
</comment>
<keyword evidence="1" id="KW-0769">Symport</keyword>
<keyword evidence="1" id="KW-0739">Sodium transport</keyword>
<accession>A0A2S5DIE7</accession>
<dbReference type="EMBL" id="PQWB01000022">
    <property type="protein sequence ID" value="POZ62850.1"/>
    <property type="molecule type" value="Genomic_DNA"/>
</dbReference>
<feature type="transmembrane region" description="Helical" evidence="1">
    <location>
        <begin position="369"/>
        <end position="394"/>
    </location>
</feature>
<dbReference type="InterPro" id="IPR004445">
    <property type="entry name" value="GltS"/>
</dbReference>
<evidence type="ECO:0000313" key="4">
    <source>
        <dbReference type="Proteomes" id="UP000237082"/>
    </source>
</evidence>
<feature type="transmembrane region" description="Helical" evidence="1">
    <location>
        <begin position="245"/>
        <end position="268"/>
    </location>
</feature>
<evidence type="ECO:0000313" key="3">
    <source>
        <dbReference type="EMBL" id="POZ62850.1"/>
    </source>
</evidence>
<dbReference type="Pfam" id="PF03616">
    <property type="entry name" value="Glt_symporter"/>
    <property type="match status" value="1"/>
</dbReference>
<dbReference type="RefSeq" id="WP_103901899.1">
    <property type="nucleotide sequence ID" value="NZ_PQWB01000022.1"/>
</dbReference>
<organism evidence="3 4">
    <name type="scientific">Chromobacterium alticapitis</name>
    <dbReference type="NCBI Taxonomy" id="2073169"/>
    <lineage>
        <taxon>Bacteria</taxon>
        <taxon>Pseudomonadati</taxon>
        <taxon>Pseudomonadota</taxon>
        <taxon>Betaproteobacteria</taxon>
        <taxon>Neisseriales</taxon>
        <taxon>Chromobacteriaceae</taxon>
        <taxon>Chromobacterium</taxon>
    </lineage>
</organism>
<reference evidence="4" key="1">
    <citation type="submission" date="2018-02" db="EMBL/GenBank/DDBJ databases">
        <authorList>
            <person name="O'Hara-Hanley K."/>
            <person name="Soby S."/>
        </authorList>
    </citation>
    <scope>NUCLEOTIDE SEQUENCE [LARGE SCALE GENOMIC DNA]</scope>
    <source>
        <strain evidence="4">MWU14-2602</strain>
    </source>
</reference>
<dbReference type="OrthoDB" id="4921038at2"/>
<feature type="transmembrane region" description="Helical" evidence="1">
    <location>
        <begin position="64"/>
        <end position="84"/>
    </location>
</feature>
<feature type="transmembrane region" description="Helical" evidence="1">
    <location>
        <begin position="335"/>
        <end position="357"/>
    </location>
</feature>
<proteinExistence type="inferred from homology"/>
<feature type="transmembrane region" description="Helical" evidence="1">
    <location>
        <begin position="275"/>
        <end position="294"/>
    </location>
</feature>
<gene>
    <name evidence="1 3" type="primary">gltS</name>
    <name evidence="3" type="ORF">C2I19_06465</name>
</gene>
<dbReference type="Proteomes" id="UP000237082">
    <property type="component" value="Unassembled WGS sequence"/>
</dbReference>
<keyword evidence="1" id="KW-0812">Transmembrane</keyword>
<keyword evidence="4" id="KW-1185">Reference proteome</keyword>
<dbReference type="GO" id="GO:0015813">
    <property type="term" value="P:L-glutamate transmembrane transport"/>
    <property type="evidence" value="ECO:0007669"/>
    <property type="project" value="UniProtKB-UniRule"/>
</dbReference>
<feature type="transmembrane region" description="Helical" evidence="1">
    <location>
        <begin position="96"/>
        <end position="121"/>
    </location>
</feature>
<name>A0A2S5DIE7_9NEIS</name>